<evidence type="ECO:0000313" key="9">
    <source>
        <dbReference type="Proteomes" id="UP000061432"/>
    </source>
</evidence>
<dbReference type="Gene3D" id="2.30.30.100">
    <property type="match status" value="1"/>
</dbReference>
<dbReference type="PANTHER" id="PTHR12835">
    <property type="entry name" value="BIOTIN PROTEIN LIGASE"/>
    <property type="match status" value="1"/>
</dbReference>
<dbReference type="InterPro" id="IPR008988">
    <property type="entry name" value="Transcriptional_repressor_C"/>
</dbReference>
<dbReference type="InterPro" id="IPR004143">
    <property type="entry name" value="BPL_LPL_catalytic"/>
</dbReference>
<protein>
    <recommendedName>
        <fullName evidence="5">biotin--[biotin carboxyl-carrier protein] ligase</fullName>
        <ecNumber evidence="5">6.3.4.15</ecNumber>
    </recommendedName>
</protein>
<dbReference type="EMBL" id="AP014704">
    <property type="protein sequence ID" value="BAQ44033.1"/>
    <property type="molecule type" value="Genomic_DNA"/>
</dbReference>
<dbReference type="Pfam" id="PF02237">
    <property type="entry name" value="BPL_C"/>
    <property type="match status" value="1"/>
</dbReference>
<dbReference type="OrthoDB" id="9807064at2"/>
<dbReference type="CDD" id="cd16442">
    <property type="entry name" value="BPL"/>
    <property type="match status" value="1"/>
</dbReference>
<proteinExistence type="predicted"/>
<evidence type="ECO:0000313" key="8">
    <source>
        <dbReference type="EMBL" id="BAQ44033.1"/>
    </source>
</evidence>
<evidence type="ECO:0000256" key="5">
    <source>
        <dbReference type="ARBA" id="ARBA00024227"/>
    </source>
</evidence>
<accession>A0A0C6F6S5</accession>
<dbReference type="PATRIC" id="fig|270351.10.peg.562"/>
<keyword evidence="4" id="KW-0092">Biotin</keyword>
<evidence type="ECO:0000256" key="1">
    <source>
        <dbReference type="ARBA" id="ARBA00022598"/>
    </source>
</evidence>
<dbReference type="Proteomes" id="UP000061432">
    <property type="component" value="Chromosome"/>
</dbReference>
<dbReference type="Gene3D" id="3.30.930.10">
    <property type="entry name" value="Bira Bifunctional Protein, Domain 2"/>
    <property type="match status" value="1"/>
</dbReference>
<dbReference type="EC" id="6.3.4.15" evidence="5"/>
<keyword evidence="1" id="KW-0436">Ligase</keyword>
<dbReference type="InterPro" id="IPR045864">
    <property type="entry name" value="aa-tRNA-synth_II/BPL/LPL"/>
</dbReference>
<dbReference type="SUPFAM" id="SSF50037">
    <property type="entry name" value="C-terminal domain of transcriptional repressors"/>
    <property type="match status" value="1"/>
</dbReference>
<dbReference type="PROSITE" id="PS51733">
    <property type="entry name" value="BPL_LPL_CATALYTIC"/>
    <property type="match status" value="1"/>
</dbReference>
<dbReference type="InterPro" id="IPR003142">
    <property type="entry name" value="BPL_C"/>
</dbReference>
<feature type="domain" description="BPL/LPL catalytic" evidence="7">
    <location>
        <begin position="1"/>
        <end position="195"/>
    </location>
</feature>
<evidence type="ECO:0000256" key="2">
    <source>
        <dbReference type="ARBA" id="ARBA00022741"/>
    </source>
</evidence>
<dbReference type="GO" id="GO:0005524">
    <property type="term" value="F:ATP binding"/>
    <property type="evidence" value="ECO:0007669"/>
    <property type="project" value="UniProtKB-KW"/>
</dbReference>
<dbReference type="GO" id="GO:0004077">
    <property type="term" value="F:biotin--[biotin carboxyl-carrier protein] ligase activity"/>
    <property type="evidence" value="ECO:0007669"/>
    <property type="project" value="UniProtKB-EC"/>
</dbReference>
<dbReference type="STRING" id="270351.Maq22A_c02905"/>
<reference evidence="9" key="2">
    <citation type="submission" date="2015-01" db="EMBL/GenBank/DDBJ databases">
        <title>Complete genome sequence of Methylobacterium aquaticum strain 22A.</title>
        <authorList>
            <person name="Tani A."/>
            <person name="Ogura Y."/>
            <person name="Hayashi T."/>
        </authorList>
    </citation>
    <scope>NUCLEOTIDE SEQUENCE [LARGE SCALE GENOMIC DNA]</scope>
    <source>
        <strain evidence="9">MA-22A</strain>
    </source>
</reference>
<dbReference type="SUPFAM" id="SSF55681">
    <property type="entry name" value="Class II aaRS and biotin synthetases"/>
    <property type="match status" value="1"/>
</dbReference>
<evidence type="ECO:0000256" key="6">
    <source>
        <dbReference type="ARBA" id="ARBA00047846"/>
    </source>
</evidence>
<dbReference type="Pfam" id="PF03099">
    <property type="entry name" value="BPL_LplA_LipB"/>
    <property type="match status" value="1"/>
</dbReference>
<keyword evidence="3" id="KW-0067">ATP-binding</keyword>
<dbReference type="RefSeq" id="WP_060845611.1">
    <property type="nucleotide sequence ID" value="NZ_AP014704.1"/>
</dbReference>
<dbReference type="InterPro" id="IPR004408">
    <property type="entry name" value="Biotin_CoA_COase_ligase"/>
</dbReference>
<comment type="catalytic activity">
    <reaction evidence="6">
        <text>biotin + L-lysyl-[protein] + ATP = N(6)-biotinyl-L-lysyl-[protein] + AMP + diphosphate + H(+)</text>
        <dbReference type="Rhea" id="RHEA:11756"/>
        <dbReference type="Rhea" id="RHEA-COMP:9752"/>
        <dbReference type="Rhea" id="RHEA-COMP:10505"/>
        <dbReference type="ChEBI" id="CHEBI:15378"/>
        <dbReference type="ChEBI" id="CHEBI:29969"/>
        <dbReference type="ChEBI" id="CHEBI:30616"/>
        <dbReference type="ChEBI" id="CHEBI:33019"/>
        <dbReference type="ChEBI" id="CHEBI:57586"/>
        <dbReference type="ChEBI" id="CHEBI:83144"/>
        <dbReference type="ChEBI" id="CHEBI:456215"/>
        <dbReference type="EC" id="6.3.4.15"/>
    </reaction>
</comment>
<evidence type="ECO:0000256" key="3">
    <source>
        <dbReference type="ARBA" id="ARBA00022840"/>
    </source>
</evidence>
<reference evidence="8 9" key="1">
    <citation type="journal article" date="2015" name="Genome Announc.">
        <title>Complete Genome Sequence of Methylobacterium aquaticum Strain 22A, Isolated from Racomitrium japonicum Moss.</title>
        <authorList>
            <person name="Tani A."/>
            <person name="Ogura Y."/>
            <person name="Hayashi T."/>
            <person name="Kimbara K."/>
        </authorList>
    </citation>
    <scope>NUCLEOTIDE SEQUENCE [LARGE SCALE GENOMIC DNA]</scope>
    <source>
        <strain evidence="8 9">MA-22A</strain>
    </source>
</reference>
<dbReference type="GO" id="GO:0005737">
    <property type="term" value="C:cytoplasm"/>
    <property type="evidence" value="ECO:0007669"/>
    <property type="project" value="TreeGrafter"/>
</dbReference>
<keyword evidence="2" id="KW-0547">Nucleotide-binding</keyword>
<dbReference type="KEGG" id="maqu:Maq22A_c02905"/>
<evidence type="ECO:0000256" key="4">
    <source>
        <dbReference type="ARBA" id="ARBA00023267"/>
    </source>
</evidence>
<dbReference type="NCBIfam" id="TIGR00121">
    <property type="entry name" value="birA_ligase"/>
    <property type="match status" value="1"/>
</dbReference>
<sequence>MAFVLDPAATAAGYRLEVHDSLGSTSTQALARARAGETGPLWVVTREQTGGRGRRGKGWSWIPGNHAASLLWPVPAGLAPDRVATLGFVAGVAVERALRRACGPGMHGRGPDFRLKWPNDVLLDGAKLVGILLEMETLPDRRAVVTVGIGINVVGAPDGLPYPATSLAAAGYAVDAPGLFRLLSAAWVEAERLWDEGKGFSRIREAWLSAAAGLGGPVNIHAGGRSVAGIFETIDEGGRLVVRLAEGGHLAVSAGEVHFGTAATAA</sequence>
<organism evidence="8 9">
    <name type="scientific">Methylobacterium aquaticum</name>
    <dbReference type="NCBI Taxonomy" id="270351"/>
    <lineage>
        <taxon>Bacteria</taxon>
        <taxon>Pseudomonadati</taxon>
        <taxon>Pseudomonadota</taxon>
        <taxon>Alphaproteobacteria</taxon>
        <taxon>Hyphomicrobiales</taxon>
        <taxon>Methylobacteriaceae</taxon>
        <taxon>Methylobacterium</taxon>
    </lineage>
</organism>
<name>A0A0C6F6S5_9HYPH</name>
<evidence type="ECO:0000259" key="7">
    <source>
        <dbReference type="PROSITE" id="PS51733"/>
    </source>
</evidence>
<dbReference type="AlphaFoldDB" id="A0A0C6F6S5"/>
<dbReference type="PANTHER" id="PTHR12835:SF5">
    <property type="entry name" value="BIOTIN--PROTEIN LIGASE"/>
    <property type="match status" value="1"/>
</dbReference>
<gene>
    <name evidence="8" type="primary">birA</name>
    <name evidence="8" type="ORF">Maq22A_c02905</name>
</gene>